<keyword evidence="3" id="KW-1185">Reference proteome</keyword>
<proteinExistence type="predicted"/>
<organism evidence="2 3">
    <name type="scientific">Acidihalobacter aeolianus</name>
    <dbReference type="NCBI Taxonomy" id="2792603"/>
    <lineage>
        <taxon>Bacteria</taxon>
        <taxon>Pseudomonadati</taxon>
        <taxon>Pseudomonadota</taxon>
        <taxon>Gammaproteobacteria</taxon>
        <taxon>Chromatiales</taxon>
        <taxon>Ectothiorhodospiraceae</taxon>
        <taxon>Acidihalobacter</taxon>
    </lineage>
</organism>
<keyword evidence="1" id="KW-0472">Membrane</keyword>
<protein>
    <submittedName>
        <fullName evidence="2">Uncharacterized protein</fullName>
    </submittedName>
</protein>
<evidence type="ECO:0000256" key="1">
    <source>
        <dbReference type="SAM" id="Phobius"/>
    </source>
</evidence>
<dbReference type="AlphaFoldDB" id="A0A1D8K4W3"/>
<feature type="transmembrane region" description="Helical" evidence="1">
    <location>
        <begin position="83"/>
        <end position="105"/>
    </location>
</feature>
<keyword evidence="1" id="KW-0812">Transmembrane</keyword>
<dbReference type="KEGG" id="aaeo:BJI67_01930"/>
<gene>
    <name evidence="2" type="ORF">BJI67_01930</name>
</gene>
<dbReference type="EMBL" id="CP017448">
    <property type="protein sequence ID" value="AOV15995.1"/>
    <property type="molecule type" value="Genomic_DNA"/>
</dbReference>
<accession>A0A1D8K4W3</accession>
<evidence type="ECO:0000313" key="2">
    <source>
        <dbReference type="EMBL" id="AOV15995.1"/>
    </source>
</evidence>
<keyword evidence="1" id="KW-1133">Transmembrane helix</keyword>
<name>A0A1D8K4W3_9GAMM</name>
<reference evidence="2 3" key="1">
    <citation type="submission" date="2016-09" db="EMBL/GenBank/DDBJ databases">
        <title>Acidihalobacter prosperus V6 (DSM14174).</title>
        <authorList>
            <person name="Khaleque H.N."/>
            <person name="Ramsay J.P."/>
            <person name="Murphy R.J.T."/>
            <person name="Kaksonen A.H."/>
            <person name="Boxall N.J."/>
            <person name="Watkin E.L.J."/>
        </authorList>
    </citation>
    <scope>NUCLEOTIDE SEQUENCE [LARGE SCALE GENOMIC DNA]</scope>
    <source>
        <strain evidence="2 3">V6</strain>
    </source>
</reference>
<dbReference type="Proteomes" id="UP000095342">
    <property type="component" value="Chromosome"/>
</dbReference>
<evidence type="ECO:0000313" key="3">
    <source>
        <dbReference type="Proteomes" id="UP000095342"/>
    </source>
</evidence>
<sequence length="135" mass="14618">MWMKLGGTMFVVLLFCVLIKPALESVAAVAQNGPSPVSYAHANALRRNRGASQGEHTRASLVDRAVMEDCRAISSFVTSQPRFDLVACVFACFAALIALCAAISASLGRRRFDPITDITSARQALAYLSTQRLRI</sequence>